<proteinExistence type="predicted"/>
<dbReference type="OrthoDB" id="3854098at2"/>
<comment type="caution">
    <text evidence="2">The sequence shown here is derived from an EMBL/GenBank/DDBJ whole genome shotgun (WGS) entry which is preliminary data.</text>
</comment>
<evidence type="ECO:0000313" key="2">
    <source>
        <dbReference type="EMBL" id="KRV46994.1"/>
    </source>
</evidence>
<sequence length="149" mass="15697">MYEPIRTRPVHSPGLPSDRGGPLAGAAVPRQPRAEHLRVQLAGHLAALLAVTDELREDGGSPELDEAAHQIAQRINELSPETSPVRIWEGSRPAGGPVAVLAALHRQAHTIAGRVLLVAASRQDTTTAMLACRRMDAHAAALKAVPTAA</sequence>
<keyword evidence="3" id="KW-1185">Reference proteome</keyword>
<organism evidence="2 3">
    <name type="scientific">Wenjunlia vitaminophila</name>
    <name type="common">Streptomyces vitaminophilus</name>
    <dbReference type="NCBI Taxonomy" id="76728"/>
    <lineage>
        <taxon>Bacteria</taxon>
        <taxon>Bacillati</taxon>
        <taxon>Actinomycetota</taxon>
        <taxon>Actinomycetes</taxon>
        <taxon>Kitasatosporales</taxon>
        <taxon>Streptomycetaceae</taxon>
        <taxon>Wenjunlia</taxon>
    </lineage>
</organism>
<accession>A0A0T6LMB1</accession>
<reference evidence="2 3" key="1">
    <citation type="submission" date="2015-10" db="EMBL/GenBank/DDBJ databases">
        <title>Draft genome sequence of pyrrolomycin-producing Streptomyces vitaminophilus.</title>
        <authorList>
            <person name="Graham D.E."/>
            <person name="Mahan K.M."/>
            <person name="Klingeman D.M."/>
            <person name="Hettich R.L."/>
            <person name="Parry R.J."/>
        </authorList>
    </citation>
    <scope>NUCLEOTIDE SEQUENCE [LARGE SCALE GENOMIC DNA]</scope>
    <source>
        <strain evidence="2 3">ATCC 31673</strain>
    </source>
</reference>
<protein>
    <submittedName>
        <fullName evidence="2">Uncharacterized protein</fullName>
    </submittedName>
</protein>
<dbReference type="Proteomes" id="UP000050867">
    <property type="component" value="Unassembled WGS sequence"/>
</dbReference>
<feature type="region of interest" description="Disordered" evidence="1">
    <location>
        <begin position="1"/>
        <end position="29"/>
    </location>
</feature>
<dbReference type="eggNOG" id="ENOG50340XE">
    <property type="taxonomic scope" value="Bacteria"/>
</dbReference>
<evidence type="ECO:0000256" key="1">
    <source>
        <dbReference type="SAM" id="MobiDB-lite"/>
    </source>
</evidence>
<evidence type="ECO:0000313" key="3">
    <source>
        <dbReference type="Proteomes" id="UP000050867"/>
    </source>
</evidence>
<dbReference type="STRING" id="76728.AQ490_09550"/>
<dbReference type="RefSeq" id="WP_026219804.1">
    <property type="nucleotide sequence ID" value="NZ_LLZU01000038.1"/>
</dbReference>
<name>A0A0T6LMB1_WENVI</name>
<dbReference type="AlphaFoldDB" id="A0A0T6LMB1"/>
<gene>
    <name evidence="2" type="ORF">AQ490_09550</name>
</gene>
<dbReference type="EMBL" id="LLZU01000038">
    <property type="protein sequence ID" value="KRV46994.1"/>
    <property type="molecule type" value="Genomic_DNA"/>
</dbReference>